<feature type="domain" description="Adhesin isopeptide-forming adherence" evidence="4">
    <location>
        <begin position="702"/>
        <end position="849"/>
    </location>
</feature>
<dbReference type="Pfam" id="PF17998">
    <property type="entry name" value="AgI_II_C2"/>
    <property type="match status" value="2"/>
</dbReference>
<protein>
    <submittedName>
        <fullName evidence="5">Uncharacterized protein</fullName>
    </submittedName>
</protein>
<dbReference type="NCBIfam" id="TIGR04228">
    <property type="entry name" value="isopep_sspB_C2"/>
    <property type="match status" value="1"/>
</dbReference>
<evidence type="ECO:0000259" key="3">
    <source>
        <dbReference type="Pfam" id="PF16364"/>
    </source>
</evidence>
<proteinExistence type="predicted"/>
<organism evidence="5 6">
    <name type="scientific">Leucobacter chromiireducens subsp. chromiireducens</name>
    <dbReference type="NCBI Taxonomy" id="660067"/>
    <lineage>
        <taxon>Bacteria</taxon>
        <taxon>Bacillati</taxon>
        <taxon>Actinomycetota</taxon>
        <taxon>Actinomycetes</taxon>
        <taxon>Micrococcales</taxon>
        <taxon>Microbacteriaceae</taxon>
        <taxon>Leucobacter</taxon>
    </lineage>
</organism>
<accession>A0ABS1SMU5</accession>
<evidence type="ECO:0000259" key="4">
    <source>
        <dbReference type="Pfam" id="PF17998"/>
    </source>
</evidence>
<dbReference type="EMBL" id="QYAD01000001">
    <property type="protein sequence ID" value="MBL3689491.1"/>
    <property type="molecule type" value="Genomic_DNA"/>
</dbReference>
<keyword evidence="2" id="KW-1133">Transmembrane helix</keyword>
<feature type="region of interest" description="Disordered" evidence="1">
    <location>
        <begin position="1497"/>
        <end position="1522"/>
    </location>
</feature>
<dbReference type="RefSeq" id="WP_202381410.1">
    <property type="nucleotide sequence ID" value="NZ_BAAAMA010000004.1"/>
</dbReference>
<gene>
    <name evidence="5" type="ORF">D3226_05885</name>
</gene>
<feature type="domain" description="Adhesin isopeptide-forming adherence" evidence="4">
    <location>
        <begin position="860"/>
        <end position="1038"/>
    </location>
</feature>
<dbReference type="Pfam" id="PF16364">
    <property type="entry name" value="Antigen_C"/>
    <property type="match status" value="1"/>
</dbReference>
<feature type="domain" description="Cell surface antigen C-terminal" evidence="3">
    <location>
        <begin position="1042"/>
        <end position="1214"/>
    </location>
</feature>
<dbReference type="Gene3D" id="2.60.40.740">
    <property type="match status" value="4"/>
</dbReference>
<sequence>MSTKFSRGPDAANRAERRKRGMRGAPAKILTGGMAAGLLLGALAPASGAFAWSSGGGANPGTGGSNGNYAETPYGVSFDDYNADGTPVQGVGLASMDYLMAFANAPQRYPNIEAACTQALSNADSQPGATPGQSRVIGIWWSAGSSGPFPTGSSYHQSDNYFWQNAWNPWISGGFAGLNIRAGLAGADLAAYDAAVNSALVGTGVTTSWDATTSAACIALSNNQPEPNYQLTLSTDHSANVPVVAGTQQAVYDTINASRGSSSISENVNATVTLRWSGPESAADAVDASVSKTVSIANNGSTRSPDFTPADFGWHSWPSGKFWFDVDVAKQGKMKDPASHAGVNDERENWTTPRDEDVVKYLTSGDPADAVADQEVFASGMFYNAVITAAVNGYESSMTITDTIHTDQVFIGSRTADVQDAAYMLDPEGNRVDGAQISIDRSAAGTVVVSGTVTDIPTAFQSRDYTLVVPTYFLPTGADYTVEDDSSVCYTRDVDECIEGNSESVRKVTPAPDKVWVLDETGALTAADPSHTNQEGADGKVFLMNDEVAAVVNGRIPANLAEPFSSYEIIDDWTDSARYVDFSDASKAKVFIETAPGSGQYTNVSSDFDITVNGSVTTAKAKAGSQFLAQSKNSSSVDRKVKLVISGAFKDDYDTNGELVQLTNAGHEVWNNETVDTNVPPVFTWTPDPNKQVLGSADESGDKTYENIDGLSVFPGQKLEYSVGVDLRVPENTARGVKSLAVLDTYDPMFAPDKTSVEFWDSRDPRNPKPVPAKNYKLTFDEATNSFRADFTQEWIDANVNVEGANSEWQTKGWLTMRFTGTVRDTAPGGSTVKNQAFQIINGASTATEIPEVKIPEIEPDKEDLNVHTLENIDGKTVVQGDHLLYRLTLDARVSADELAYNVHKLGMVDDFDEEYLDLTEAGITVKNKATGEDVTDKFNIQVKDGKAYVFAKQVDSVNYYGETVPGDPQPEDLAAYAEAAIDPHKTPIIEQSLLGHEYYVLLDTVVSKEVDGYTIYNQATQNIQNTWHETKIVSNPLKDIDPDKDVVVSEETKDDSINEAEVKLYSDFNYRLNSSEIPANRAYAASQWQLKDTFDRVHDEFTGIWAIYANTDVYEGDTLIYKKGDLLQDSAGHETEPRDSLFDVKFDGESYTLTVDATQKYLDLVNTRMDLANSFSVYTKMIRIAPGEKIDNQVTETYNEVERESNIVWTSTPENPSINVEKYTLHEGWEQGKKGDRDQVELAYPLDPANLGMLGDEGADGVVSEPLEIGFFFENDGDVPLKDVTFSDATIEDTFGDVGGIMCEVPVTEEDKIAAGEELGDTRWVSPGTITTLDVGERIDCKGTLSGMLPGMVHGDNVTVTGKSVFTDKQVSDEDPWFAAAPSTPGIDIEKYTLSEGVKDGDRDSYKDALALTPEQAKDGVQIGFDITNTGDEPLKELDFSDVTNDATTGKVEDIRWAVPEGAETGADREGLVQPAAGPADTLVAVATEFVDGAPVAPAAPEEEASAEAEAPAETEQPAAADTVEIDGVKYELRSLDELKDHVLMPGETVTLVGVLKGVEAGTGHQDVADVEGTAVYSGTKVSDDDPWNAKLPSAEVPNPPCGCDDPSDPKGAVTGDPLASTGGQAALWAGIALLILAAGATTAWAVSRKRRAELLTAAGIDEAPLEQ</sequence>
<dbReference type="InterPro" id="IPR026345">
    <property type="entry name" value="Adh_isopep-form_adh_dom"/>
</dbReference>
<keyword evidence="2" id="KW-0472">Membrane</keyword>
<keyword evidence="6" id="KW-1185">Reference proteome</keyword>
<keyword evidence="2" id="KW-0812">Transmembrane</keyword>
<reference evidence="5 6" key="1">
    <citation type="submission" date="2018-09" db="EMBL/GenBank/DDBJ databases">
        <title>Comparative genomics of Leucobacter spp.</title>
        <authorList>
            <person name="Reis A.C."/>
            <person name="Kolvenbach B.A."/>
            <person name="Corvini P.F.X."/>
            <person name="Nunes O.C."/>
        </authorList>
    </citation>
    <scope>NUCLEOTIDE SEQUENCE [LARGE SCALE GENOMIC DNA]</scope>
    <source>
        <strain evidence="5 6">L-1</strain>
    </source>
</reference>
<evidence type="ECO:0000313" key="5">
    <source>
        <dbReference type="EMBL" id="MBL3689491.1"/>
    </source>
</evidence>
<dbReference type="Proteomes" id="UP001646141">
    <property type="component" value="Unassembled WGS sequence"/>
</dbReference>
<feature type="region of interest" description="Disordered" evidence="1">
    <location>
        <begin position="1598"/>
        <end position="1619"/>
    </location>
</feature>
<dbReference type="InterPro" id="IPR032300">
    <property type="entry name" value="Antigen_C"/>
</dbReference>
<comment type="caution">
    <text evidence="5">The sequence shown here is derived from an EMBL/GenBank/DDBJ whole genome shotgun (WGS) entry which is preliminary data.</text>
</comment>
<evidence type="ECO:0000256" key="1">
    <source>
        <dbReference type="SAM" id="MobiDB-lite"/>
    </source>
</evidence>
<feature type="region of interest" description="Disordered" evidence="1">
    <location>
        <begin position="1"/>
        <end position="25"/>
    </location>
</feature>
<feature type="transmembrane region" description="Helical" evidence="2">
    <location>
        <begin position="1627"/>
        <end position="1648"/>
    </location>
</feature>
<evidence type="ECO:0000256" key="2">
    <source>
        <dbReference type="SAM" id="Phobius"/>
    </source>
</evidence>
<feature type="compositionally biased region" description="Acidic residues" evidence="1">
    <location>
        <begin position="1502"/>
        <end position="1514"/>
    </location>
</feature>
<evidence type="ECO:0000313" key="6">
    <source>
        <dbReference type="Proteomes" id="UP001646141"/>
    </source>
</evidence>
<name>A0ABS1SMU5_9MICO</name>